<evidence type="ECO:0000259" key="10">
    <source>
        <dbReference type="PROSITE" id="PS51104"/>
    </source>
</evidence>
<sequence>METIVGVAHYITDLGAAIALPVIITLFGWFLGLPLSKAFRAGLTIGIGFIGVGLVITLMSDQVSPAAQSMAGRFGVGLDIVDVGWPYMGAAAYATLYGAAIIPLVAGMNLLYLALGLTRTFNIDLWNYWTSAFVGALVGEVTGSFVWGLVGAAAHMTLMLALADLTAPIFQKYFELPGLSLAHGTSSPYGLFAIPLNWFFDRIPGFNKLDATPETIQRRLGMIGEPMIMGLILGLFIGTLSFAGTSTPPDDVKKILTLAISMAAVMYLLPQMAGVLVGGLLPISEAAQAFVKKRFPGRTLYVGVDSAVAVGRPAVIASGLLLVPITLALAIALEPLGNRVLPLVDLAATPFIVALMVAVFRGNIIRTVAGATILLVPGLFMATWVAPLCTAVAADTHVGPDSSAATIISLTPGANPANWFYPALASLGDWWVAAGAVLSFSTLAIVAARDKRGKHTIANSQAGLD</sequence>
<feature type="transmembrane region" description="Helical" evidence="9">
    <location>
        <begin position="181"/>
        <end position="200"/>
    </location>
</feature>
<keyword evidence="7 9" id="KW-1133">Transmembrane helix</keyword>
<dbReference type="Proteomes" id="UP000030182">
    <property type="component" value="Unassembled WGS sequence"/>
</dbReference>
<dbReference type="Pfam" id="PF03611">
    <property type="entry name" value="EIIC-GAT"/>
    <property type="match status" value="1"/>
</dbReference>
<keyword evidence="2" id="KW-0813">Transport</keyword>
<evidence type="ECO:0000256" key="1">
    <source>
        <dbReference type="ARBA" id="ARBA00004651"/>
    </source>
</evidence>
<accession>A0ABR4SHM7</accession>
<feature type="transmembrane region" description="Helical" evidence="9">
    <location>
        <begin position="127"/>
        <end position="150"/>
    </location>
</feature>
<name>A0ABR4SHM7_9MICO</name>
<feature type="transmembrane region" description="Helical" evidence="9">
    <location>
        <begin position="339"/>
        <end position="360"/>
    </location>
</feature>
<evidence type="ECO:0000313" key="11">
    <source>
        <dbReference type="EMBL" id="KDS92512.1"/>
    </source>
</evidence>
<evidence type="ECO:0000256" key="8">
    <source>
        <dbReference type="ARBA" id="ARBA00023136"/>
    </source>
</evidence>
<evidence type="ECO:0000256" key="6">
    <source>
        <dbReference type="ARBA" id="ARBA00022692"/>
    </source>
</evidence>
<evidence type="ECO:0000256" key="2">
    <source>
        <dbReference type="ARBA" id="ARBA00022448"/>
    </source>
</evidence>
<dbReference type="EMBL" id="JDRS01000024">
    <property type="protein sequence ID" value="KDS92512.1"/>
    <property type="molecule type" value="Genomic_DNA"/>
</dbReference>
<keyword evidence="6 9" id="KW-0812">Transmembrane</keyword>
<protein>
    <submittedName>
        <fullName evidence="11">PTS galactitol transporter subunit IIC</fullName>
    </submittedName>
</protein>
<keyword evidence="8 9" id="KW-0472">Membrane</keyword>
<feature type="domain" description="PTS EIIC type-2" evidence="10">
    <location>
        <begin position="8"/>
        <end position="465"/>
    </location>
</feature>
<dbReference type="PIRSF" id="PIRSF006304">
    <property type="entry name" value="GatC"/>
    <property type="match status" value="1"/>
</dbReference>
<feature type="transmembrane region" description="Helical" evidence="9">
    <location>
        <begin position="220"/>
        <end position="243"/>
    </location>
</feature>
<feature type="transmembrane region" description="Helical" evidence="9">
    <location>
        <begin position="94"/>
        <end position="115"/>
    </location>
</feature>
<proteinExistence type="predicted"/>
<evidence type="ECO:0000256" key="7">
    <source>
        <dbReference type="ARBA" id="ARBA00022989"/>
    </source>
</evidence>
<dbReference type="RefSeq" id="WP_034371658.1">
    <property type="nucleotide sequence ID" value="NZ_KN323183.1"/>
</dbReference>
<evidence type="ECO:0000256" key="3">
    <source>
        <dbReference type="ARBA" id="ARBA00022475"/>
    </source>
</evidence>
<dbReference type="InterPro" id="IPR013853">
    <property type="entry name" value="EIIC-GAT"/>
</dbReference>
<feature type="transmembrane region" description="Helical" evidence="9">
    <location>
        <begin position="314"/>
        <end position="333"/>
    </location>
</feature>
<evidence type="ECO:0000256" key="9">
    <source>
        <dbReference type="SAM" id="Phobius"/>
    </source>
</evidence>
<feature type="transmembrane region" description="Helical" evidence="9">
    <location>
        <begin position="38"/>
        <end position="58"/>
    </location>
</feature>
<keyword evidence="3" id="KW-1003">Cell membrane</keyword>
<feature type="transmembrane region" description="Helical" evidence="9">
    <location>
        <begin position="372"/>
        <end position="394"/>
    </location>
</feature>
<dbReference type="PANTHER" id="PTHR37324:SF2">
    <property type="entry name" value="PTS SYSTEM GALACTITOL-SPECIFIC EIIC COMPONENT"/>
    <property type="match status" value="1"/>
</dbReference>
<reference evidence="11 12" key="1">
    <citation type="submission" date="2014-01" db="EMBL/GenBank/DDBJ databases">
        <title>Draft genome sequence of the multidrug-resistant clinical isolate Dermabacter hominis 1368.</title>
        <authorList>
            <person name="Albersmeier A."/>
            <person name="Bomholt C."/>
            <person name="Glaub A."/>
            <person name="Ruckert C."/>
            <person name="Soriano F."/>
            <person name="Fernandez-Natal I."/>
            <person name="Tauch A."/>
        </authorList>
    </citation>
    <scope>NUCLEOTIDE SEQUENCE [LARGE SCALE GENOMIC DNA]</scope>
    <source>
        <strain evidence="11 12">1368</strain>
    </source>
</reference>
<feature type="transmembrane region" description="Helical" evidence="9">
    <location>
        <begin position="7"/>
        <end position="32"/>
    </location>
</feature>
<dbReference type="PROSITE" id="PS51104">
    <property type="entry name" value="PTS_EIIC_TYPE_2"/>
    <property type="match status" value="1"/>
</dbReference>
<dbReference type="InterPro" id="IPR004703">
    <property type="entry name" value="PTS_sugar-sp_permease"/>
</dbReference>
<evidence type="ECO:0000256" key="5">
    <source>
        <dbReference type="ARBA" id="ARBA00022683"/>
    </source>
</evidence>
<organism evidence="11 12">
    <name type="scientific">Dermabacter hominis 1368</name>
    <dbReference type="NCBI Taxonomy" id="1450519"/>
    <lineage>
        <taxon>Bacteria</taxon>
        <taxon>Bacillati</taxon>
        <taxon>Actinomycetota</taxon>
        <taxon>Actinomycetes</taxon>
        <taxon>Micrococcales</taxon>
        <taxon>Dermabacteraceae</taxon>
        <taxon>Dermabacter</taxon>
    </lineage>
</organism>
<comment type="caution">
    <text evidence="11">The sequence shown here is derived from an EMBL/GenBank/DDBJ whole genome shotgun (WGS) entry which is preliminary data.</text>
</comment>
<dbReference type="InterPro" id="IPR013014">
    <property type="entry name" value="PTS_EIIC_2"/>
</dbReference>
<comment type="subcellular location">
    <subcellularLocation>
        <location evidence="1">Cell membrane</location>
        <topology evidence="1">Multi-pass membrane protein</topology>
    </subcellularLocation>
</comment>
<feature type="transmembrane region" description="Helical" evidence="9">
    <location>
        <begin position="255"/>
        <end position="283"/>
    </location>
</feature>
<keyword evidence="5" id="KW-0598">Phosphotransferase system</keyword>
<evidence type="ECO:0000256" key="4">
    <source>
        <dbReference type="ARBA" id="ARBA00022597"/>
    </source>
</evidence>
<evidence type="ECO:0000313" key="12">
    <source>
        <dbReference type="Proteomes" id="UP000030182"/>
    </source>
</evidence>
<keyword evidence="12" id="KW-1185">Reference proteome</keyword>
<keyword evidence="4" id="KW-0762">Sugar transport</keyword>
<gene>
    <name evidence="11" type="primary">gatC</name>
    <name evidence="11" type="ORF">DHOM_10615</name>
</gene>
<dbReference type="PANTHER" id="PTHR37324">
    <property type="entry name" value="PTS SYSTEM GALACTITOL-SPECIFIC EIIC COMPONENT"/>
    <property type="match status" value="1"/>
</dbReference>
<feature type="transmembrane region" description="Helical" evidence="9">
    <location>
        <begin position="430"/>
        <end position="448"/>
    </location>
</feature>